<evidence type="ECO:0000259" key="11">
    <source>
        <dbReference type="PROSITE" id="PS50835"/>
    </source>
</evidence>
<feature type="domain" description="Ig-like" evidence="11">
    <location>
        <begin position="19"/>
        <end position="140"/>
    </location>
</feature>
<dbReference type="InterPro" id="IPR007110">
    <property type="entry name" value="Ig-like_dom"/>
</dbReference>
<dbReference type="InterPro" id="IPR000920">
    <property type="entry name" value="Myelin_P0-rel"/>
</dbReference>
<dbReference type="SMART" id="SM00406">
    <property type="entry name" value="IGv"/>
    <property type="match status" value="1"/>
</dbReference>
<keyword evidence="6 10" id="KW-0472">Membrane</keyword>
<feature type="transmembrane region" description="Helical" evidence="10">
    <location>
        <begin position="199"/>
        <end position="222"/>
    </location>
</feature>
<dbReference type="PANTHER" id="PTHR13869:SF21">
    <property type="entry name" value="MYELIN PROTEIN ZERO-LIKE PROTEIN 2"/>
    <property type="match status" value="1"/>
</dbReference>
<evidence type="ECO:0000256" key="4">
    <source>
        <dbReference type="ARBA" id="ARBA00022729"/>
    </source>
</evidence>
<evidence type="ECO:0000256" key="2">
    <source>
        <dbReference type="ARBA" id="ARBA00007180"/>
    </source>
</evidence>
<dbReference type="FunFam" id="2.60.40.10:FF:000193">
    <property type="entry name" value="Myelin protein zero-like 1 like"/>
    <property type="match status" value="1"/>
</dbReference>
<feature type="transmembrane region" description="Helical" evidence="10">
    <location>
        <begin position="174"/>
        <end position="192"/>
    </location>
</feature>
<evidence type="ECO:0000256" key="7">
    <source>
        <dbReference type="ARBA" id="ARBA00023157"/>
    </source>
</evidence>
<dbReference type="STRING" id="303518.ENSPNYP00000027150"/>
<accession>A0A3B4GVY0</accession>
<evidence type="ECO:0000256" key="10">
    <source>
        <dbReference type="SAM" id="Phobius"/>
    </source>
</evidence>
<name>A0A3B4GVY0_9CICH</name>
<evidence type="ECO:0000313" key="12">
    <source>
        <dbReference type="Ensembl" id="ENSPNYP00000027150.1"/>
    </source>
</evidence>
<keyword evidence="8" id="KW-0325">Glycoprotein</keyword>
<dbReference type="Ensembl" id="ENSPNYT00000027811.1">
    <property type="protein sequence ID" value="ENSPNYP00000027150.1"/>
    <property type="gene ID" value="ENSPNYG00000020433.1"/>
</dbReference>
<evidence type="ECO:0000256" key="1">
    <source>
        <dbReference type="ARBA" id="ARBA00004479"/>
    </source>
</evidence>
<proteinExistence type="inferred from homology"/>
<protein>
    <submittedName>
        <fullName evidence="12">Myelin protein zero-like protein 2</fullName>
    </submittedName>
</protein>
<dbReference type="InterPro" id="IPR013106">
    <property type="entry name" value="Ig_V-set"/>
</dbReference>
<dbReference type="PRINTS" id="PR00213">
    <property type="entry name" value="MYELINP0"/>
</dbReference>
<organism evidence="12">
    <name type="scientific">Pundamilia nyererei</name>
    <dbReference type="NCBI Taxonomy" id="303518"/>
    <lineage>
        <taxon>Eukaryota</taxon>
        <taxon>Metazoa</taxon>
        <taxon>Chordata</taxon>
        <taxon>Craniata</taxon>
        <taxon>Vertebrata</taxon>
        <taxon>Euteleostomi</taxon>
        <taxon>Actinopterygii</taxon>
        <taxon>Neopterygii</taxon>
        <taxon>Teleostei</taxon>
        <taxon>Neoteleostei</taxon>
        <taxon>Acanthomorphata</taxon>
        <taxon>Ovalentaria</taxon>
        <taxon>Cichlomorphae</taxon>
        <taxon>Cichliformes</taxon>
        <taxon>Cichlidae</taxon>
        <taxon>African cichlids</taxon>
        <taxon>Pseudocrenilabrinae</taxon>
        <taxon>Haplochromini</taxon>
        <taxon>Pundamilia</taxon>
    </lineage>
</organism>
<dbReference type="PANTHER" id="PTHR13869">
    <property type="entry name" value="MYELIN P0 RELATED"/>
    <property type="match status" value="1"/>
</dbReference>
<dbReference type="GO" id="GO:0098609">
    <property type="term" value="P:cell-cell adhesion"/>
    <property type="evidence" value="ECO:0007669"/>
    <property type="project" value="TreeGrafter"/>
</dbReference>
<keyword evidence="7" id="KW-1015">Disulfide bond</keyword>
<keyword evidence="9" id="KW-0393">Immunoglobulin domain</keyword>
<evidence type="ECO:0000256" key="6">
    <source>
        <dbReference type="ARBA" id="ARBA00023136"/>
    </source>
</evidence>
<keyword evidence="4" id="KW-0732">Signal</keyword>
<dbReference type="InterPro" id="IPR036179">
    <property type="entry name" value="Ig-like_dom_sf"/>
</dbReference>
<evidence type="ECO:0000256" key="5">
    <source>
        <dbReference type="ARBA" id="ARBA00022989"/>
    </source>
</evidence>
<dbReference type="PROSITE" id="PS50835">
    <property type="entry name" value="IG_LIKE"/>
    <property type="match status" value="1"/>
</dbReference>
<sequence length="251" mass="28230">LSITWQQIKAIKQGVRHVTGIEIRTEKEMEAVNGTDVKLSCTFSSTHPVTPGSVTVSWYFQPLNSKPGESLFYYENETPHPPTSPQFKGHVVWSGDIMRKDASITLQDVNPTFNGTYSCLVRNPPDFQGNIGEINLRVINKVSLSEISFLAIIVGGACGVILLILTIIMANSVFWDWCGLWLAVGLIFLEEMTNKDKGIFVYVFSSIVNVLNINVFFFYSVISVLELKHPFQSVHFCMCVYTIETFLQSWS</sequence>
<reference evidence="12" key="1">
    <citation type="submission" date="2023-09" db="UniProtKB">
        <authorList>
            <consortium name="Ensembl"/>
        </authorList>
    </citation>
    <scope>IDENTIFICATION</scope>
</reference>
<comment type="subcellular location">
    <subcellularLocation>
        <location evidence="1">Membrane</location>
        <topology evidence="1">Single-pass type I membrane protein</topology>
    </subcellularLocation>
</comment>
<dbReference type="AlphaFoldDB" id="A0A3B4GVY0"/>
<dbReference type="InterPro" id="IPR013783">
    <property type="entry name" value="Ig-like_fold"/>
</dbReference>
<dbReference type="SUPFAM" id="SSF48726">
    <property type="entry name" value="Immunoglobulin"/>
    <property type="match status" value="1"/>
</dbReference>
<feature type="transmembrane region" description="Helical" evidence="10">
    <location>
        <begin position="147"/>
        <end position="168"/>
    </location>
</feature>
<dbReference type="InterPro" id="IPR003599">
    <property type="entry name" value="Ig_sub"/>
</dbReference>
<keyword evidence="3 10" id="KW-0812">Transmembrane</keyword>
<dbReference type="GO" id="GO:0005886">
    <property type="term" value="C:plasma membrane"/>
    <property type="evidence" value="ECO:0007669"/>
    <property type="project" value="TreeGrafter"/>
</dbReference>
<keyword evidence="5 10" id="KW-1133">Transmembrane helix</keyword>
<evidence type="ECO:0000256" key="8">
    <source>
        <dbReference type="ARBA" id="ARBA00023180"/>
    </source>
</evidence>
<comment type="similarity">
    <text evidence="2">Belongs to the myelin P0 protein family.</text>
</comment>
<dbReference type="SMART" id="SM00409">
    <property type="entry name" value="IG"/>
    <property type="match status" value="1"/>
</dbReference>
<dbReference type="Pfam" id="PF07686">
    <property type="entry name" value="V-set"/>
    <property type="match status" value="1"/>
</dbReference>
<dbReference type="Gene3D" id="2.60.40.10">
    <property type="entry name" value="Immunoglobulins"/>
    <property type="match status" value="1"/>
</dbReference>
<evidence type="ECO:0000256" key="3">
    <source>
        <dbReference type="ARBA" id="ARBA00022692"/>
    </source>
</evidence>
<evidence type="ECO:0000256" key="9">
    <source>
        <dbReference type="ARBA" id="ARBA00023319"/>
    </source>
</evidence>
<dbReference type="GeneTree" id="ENSGT01030000234556"/>